<dbReference type="Proteomes" id="UP000311008">
    <property type="component" value="Chromosome"/>
</dbReference>
<dbReference type="OrthoDB" id="8538594at2"/>
<dbReference type="NCBIfam" id="TIGR02532">
    <property type="entry name" value="IV_pilin_GFxxxE"/>
    <property type="match status" value="1"/>
</dbReference>
<reference evidence="2" key="1">
    <citation type="journal article" date="2019" name="ISME J.">
        <title>Evolution in action: habitat transition from sediment to the pelagial leads to genome streamlining in Methylophilaceae.</title>
        <authorList>
            <person name="Salcher M."/>
            <person name="Schaefle D."/>
            <person name="Kaspar M."/>
            <person name="Neuenschwander S.M."/>
            <person name="Ghai R."/>
        </authorList>
    </citation>
    <scope>NUCLEOTIDE SEQUENCE [LARGE SCALE GENOMIC DNA]</scope>
    <source>
        <strain evidence="2">MMS-M-51</strain>
    </source>
</reference>
<dbReference type="RefSeq" id="WP_140003328.1">
    <property type="nucleotide sequence ID" value="NZ_CP040946.1"/>
</dbReference>
<dbReference type="Pfam" id="PF07963">
    <property type="entry name" value="N_methyl"/>
    <property type="match status" value="1"/>
</dbReference>
<dbReference type="PROSITE" id="PS00409">
    <property type="entry name" value="PROKAR_NTER_METHYL"/>
    <property type="match status" value="1"/>
</dbReference>
<dbReference type="InterPro" id="IPR012902">
    <property type="entry name" value="N_methyl_site"/>
</dbReference>
<gene>
    <name evidence="1" type="ORF">FIU01_05250</name>
</gene>
<name>A0A5B8CRV9_9PROT</name>
<protein>
    <submittedName>
        <fullName evidence="1">Prepilin-type N-terminal cleavage/methylation domain-containing protein</fullName>
    </submittedName>
</protein>
<dbReference type="KEGG" id="mmec:FIU01_05250"/>
<dbReference type="AlphaFoldDB" id="A0A5B8CRV9"/>
<sequence length="164" mass="17329">MKKISRIPTGFTLIELIVVLLILSALAVTAYARMAHIDALARQATLQSFKASVLATATMARGVCMADAQCSDQLPAPSTSIEGHTIYFNHGYPVGWLGNADGAGTLQQLLDPGKLTIQAALSDSNRAVYYFDVAKDSSHCKLEYVIAATGPNAGLTVTTDHTGC</sequence>
<accession>A0A5B8CRV9</accession>
<proteinExistence type="predicted"/>
<dbReference type="Gene3D" id="3.30.700.10">
    <property type="entry name" value="Glycoprotein, Type 4 Pilin"/>
    <property type="match status" value="1"/>
</dbReference>
<dbReference type="InterPro" id="IPR045584">
    <property type="entry name" value="Pilin-like"/>
</dbReference>
<dbReference type="EMBL" id="CP040946">
    <property type="protein sequence ID" value="QDC43987.1"/>
    <property type="molecule type" value="Genomic_DNA"/>
</dbReference>
<keyword evidence="2" id="KW-1185">Reference proteome</keyword>
<dbReference type="SUPFAM" id="SSF54523">
    <property type="entry name" value="Pili subunits"/>
    <property type="match status" value="1"/>
</dbReference>
<evidence type="ECO:0000313" key="1">
    <source>
        <dbReference type="EMBL" id="QDC43987.1"/>
    </source>
</evidence>
<evidence type="ECO:0000313" key="2">
    <source>
        <dbReference type="Proteomes" id="UP000311008"/>
    </source>
</evidence>
<organism evidence="1 2">
    <name type="scientific">Methylophilus medardicus</name>
    <dbReference type="NCBI Taxonomy" id="2588534"/>
    <lineage>
        <taxon>Bacteria</taxon>
        <taxon>Pseudomonadati</taxon>
        <taxon>Pseudomonadota</taxon>
        <taxon>Betaproteobacteria</taxon>
        <taxon>Nitrosomonadales</taxon>
        <taxon>Methylophilaceae</taxon>
        <taxon>Methylophilus</taxon>
    </lineage>
</organism>